<feature type="domain" description="PAS" evidence="14">
    <location>
        <begin position="18"/>
        <end position="69"/>
    </location>
</feature>
<dbReference type="GO" id="GO:0007165">
    <property type="term" value="P:signal transduction"/>
    <property type="evidence" value="ECO:0007669"/>
    <property type="project" value="UniProtKB-KW"/>
</dbReference>
<dbReference type="GO" id="GO:0004888">
    <property type="term" value="F:transmembrane signaling receptor activity"/>
    <property type="evidence" value="ECO:0007669"/>
    <property type="project" value="InterPro"/>
</dbReference>
<feature type="domain" description="T-SNARE coiled-coil homology" evidence="15">
    <location>
        <begin position="429"/>
        <end position="491"/>
    </location>
</feature>
<dbReference type="STRING" id="1249552.PS2015_1792"/>
<keyword evidence="17" id="KW-1185">Reference proteome</keyword>
<evidence type="ECO:0000256" key="11">
    <source>
        <dbReference type="PROSITE-ProRule" id="PRU00284"/>
    </source>
</evidence>
<dbReference type="Gene3D" id="1.10.287.950">
    <property type="entry name" value="Methyl-accepting chemotaxis protein"/>
    <property type="match status" value="1"/>
</dbReference>
<reference evidence="16 17" key="1">
    <citation type="submission" date="2015-11" db="EMBL/GenBank/DDBJ databases">
        <authorList>
            <person name="Zhang Y."/>
            <person name="Guo Z."/>
        </authorList>
    </citation>
    <scope>NUCLEOTIDE SEQUENCE [LARGE SCALE GENOMIC DNA]</scope>
    <source>
        <strain evidence="16 17">KCTC 32221</strain>
    </source>
</reference>
<dbReference type="SMART" id="SM00283">
    <property type="entry name" value="MA"/>
    <property type="match status" value="1"/>
</dbReference>
<dbReference type="PANTHER" id="PTHR32089">
    <property type="entry name" value="METHYL-ACCEPTING CHEMOTAXIS PROTEIN MCPB"/>
    <property type="match status" value="1"/>
</dbReference>
<keyword evidence="6 12" id="KW-0812">Transmembrane</keyword>
<dbReference type="FunFam" id="1.10.287.950:FF:000001">
    <property type="entry name" value="Methyl-accepting chemotaxis sensory transducer"/>
    <property type="match status" value="1"/>
</dbReference>
<dbReference type="InterPro" id="IPR004089">
    <property type="entry name" value="MCPsignal_dom"/>
</dbReference>
<evidence type="ECO:0000256" key="1">
    <source>
        <dbReference type="ARBA" id="ARBA00004429"/>
    </source>
</evidence>
<dbReference type="OrthoDB" id="5675566at2"/>
<evidence type="ECO:0000259" key="14">
    <source>
        <dbReference type="PROSITE" id="PS50112"/>
    </source>
</evidence>
<keyword evidence="3" id="KW-0488">Methylation</keyword>
<evidence type="ECO:0000256" key="8">
    <source>
        <dbReference type="ARBA" id="ARBA00023136"/>
    </source>
</evidence>
<sequence>MAERRNFSASEKLVSTTDLKSYIRYANPEFIKISGFTEQELVGSPHNIVRHPDMPKDAFKALWDTVQQGKPWMGMVKNQCKNGDYYWVDAYVTPVYEGGKVTGYQSVRSCPDQVHVDAAESLYGKIRRGMSVRLQAMLGWRQSVLAVQALAVALMLAVVLVPALDGLAGTALAVLAALAGLGGTAALLSQLTPLVEQAETIIDDPLARLVYTGHRNELGSIELAIKARKSQVDTILKRVDESASRLDQLAAQANAAVAETDTAINHQEAELASVSSAVTEMSSAIQEVASNTANTSTAAEQADQNVVNGHQSIDESLSATTQLATNIDDITRMIEDLGEDSTAIGSVIEVINGIAEQTNLLALNAAIEAARAGEQGRGFAVVADEVRTLAQRTQNSTVQIKEIINRIQGSTQSCVESIASAQEKAQRCVNFNQEAGQAYTSISKAVSDIRNMTFQVATAVEEQSAVAEEVNRNIVNIQTQSERTSEASASTADISKRLARDISAMHELVKQFSA</sequence>
<dbReference type="Gene3D" id="3.30.450.20">
    <property type="entry name" value="PAS domain"/>
    <property type="match status" value="1"/>
</dbReference>
<dbReference type="GO" id="GO:0005886">
    <property type="term" value="C:plasma membrane"/>
    <property type="evidence" value="ECO:0007669"/>
    <property type="project" value="UniProtKB-SubCell"/>
</dbReference>
<evidence type="ECO:0000256" key="5">
    <source>
        <dbReference type="ARBA" id="ARBA00022519"/>
    </source>
</evidence>
<evidence type="ECO:0000256" key="9">
    <source>
        <dbReference type="ARBA" id="ARBA00023224"/>
    </source>
</evidence>
<dbReference type="SUPFAM" id="SSF58104">
    <property type="entry name" value="Methyl-accepting chemotaxis protein (MCP) signaling domain"/>
    <property type="match status" value="1"/>
</dbReference>
<feature type="transmembrane region" description="Helical" evidence="12">
    <location>
        <begin position="167"/>
        <end position="188"/>
    </location>
</feature>
<gene>
    <name evidence="16" type="ORF">PS2015_1792</name>
</gene>
<dbReference type="SMART" id="SM00086">
    <property type="entry name" value="PAC"/>
    <property type="match status" value="1"/>
</dbReference>
<organism evidence="16 17">
    <name type="scientific">Pseudohongiella spirulinae</name>
    <dbReference type="NCBI Taxonomy" id="1249552"/>
    <lineage>
        <taxon>Bacteria</taxon>
        <taxon>Pseudomonadati</taxon>
        <taxon>Pseudomonadota</taxon>
        <taxon>Gammaproteobacteria</taxon>
        <taxon>Pseudomonadales</taxon>
        <taxon>Pseudohongiellaceae</taxon>
        <taxon>Pseudohongiella</taxon>
    </lineage>
</organism>
<protein>
    <recommendedName>
        <fullName evidence="18">Chemotaxis protein</fullName>
    </recommendedName>
</protein>
<evidence type="ECO:0000256" key="2">
    <source>
        <dbReference type="ARBA" id="ARBA00022475"/>
    </source>
</evidence>
<dbReference type="FunFam" id="3.30.450.20:FF:000046">
    <property type="entry name" value="Aerotaxis sensor receptor"/>
    <property type="match status" value="1"/>
</dbReference>
<evidence type="ECO:0008006" key="18">
    <source>
        <dbReference type="Google" id="ProtNLM"/>
    </source>
</evidence>
<keyword evidence="7 12" id="KW-1133">Transmembrane helix</keyword>
<dbReference type="Pfam" id="PF00015">
    <property type="entry name" value="MCPsignal"/>
    <property type="match status" value="1"/>
</dbReference>
<dbReference type="SUPFAM" id="SSF55785">
    <property type="entry name" value="PYP-like sensor domain (PAS domain)"/>
    <property type="match status" value="1"/>
</dbReference>
<dbReference type="NCBIfam" id="TIGR00229">
    <property type="entry name" value="sensory_box"/>
    <property type="match status" value="1"/>
</dbReference>
<keyword evidence="9 11" id="KW-0807">Transducer</keyword>
<keyword evidence="2" id="KW-1003">Cell membrane</keyword>
<dbReference type="CDD" id="cd00130">
    <property type="entry name" value="PAS"/>
    <property type="match status" value="1"/>
</dbReference>
<dbReference type="Pfam" id="PF08447">
    <property type="entry name" value="PAS_3"/>
    <property type="match status" value="1"/>
</dbReference>
<evidence type="ECO:0000256" key="10">
    <source>
        <dbReference type="ARBA" id="ARBA00029447"/>
    </source>
</evidence>
<dbReference type="GO" id="GO:0052131">
    <property type="term" value="P:positive aerotaxis"/>
    <property type="evidence" value="ECO:0007669"/>
    <property type="project" value="UniProtKB-ARBA"/>
</dbReference>
<evidence type="ECO:0000259" key="15">
    <source>
        <dbReference type="PROSITE" id="PS50192"/>
    </source>
</evidence>
<dbReference type="KEGG" id="pspi:PS2015_1792"/>
<keyword evidence="5" id="KW-0997">Cell inner membrane</keyword>
<name>A0A0S2KDQ8_9GAMM</name>
<feature type="transmembrane region" description="Helical" evidence="12">
    <location>
        <begin position="143"/>
        <end position="161"/>
    </location>
</feature>
<proteinExistence type="inferred from homology"/>
<dbReference type="Proteomes" id="UP000065641">
    <property type="component" value="Chromosome"/>
</dbReference>
<comment type="subcellular location">
    <subcellularLocation>
        <location evidence="1">Cell inner membrane</location>
        <topology evidence="1">Multi-pass membrane protein</topology>
    </subcellularLocation>
</comment>
<evidence type="ECO:0000256" key="3">
    <source>
        <dbReference type="ARBA" id="ARBA00022481"/>
    </source>
</evidence>
<evidence type="ECO:0000256" key="7">
    <source>
        <dbReference type="ARBA" id="ARBA00022989"/>
    </source>
</evidence>
<evidence type="ECO:0000256" key="12">
    <source>
        <dbReference type="SAM" id="Phobius"/>
    </source>
</evidence>
<dbReference type="InterPro" id="IPR004090">
    <property type="entry name" value="Chemotax_Me-accpt_rcpt"/>
</dbReference>
<dbReference type="InterPro" id="IPR000727">
    <property type="entry name" value="T_SNARE_dom"/>
</dbReference>
<dbReference type="InterPro" id="IPR000014">
    <property type="entry name" value="PAS"/>
</dbReference>
<dbReference type="PROSITE" id="PS50192">
    <property type="entry name" value="T_SNARE"/>
    <property type="match status" value="1"/>
</dbReference>
<dbReference type="PROSITE" id="PS50111">
    <property type="entry name" value="CHEMOTAXIS_TRANSDUC_2"/>
    <property type="match status" value="1"/>
</dbReference>
<keyword evidence="4" id="KW-0145">Chemotaxis</keyword>
<dbReference type="AlphaFoldDB" id="A0A0S2KDQ8"/>
<evidence type="ECO:0000259" key="13">
    <source>
        <dbReference type="PROSITE" id="PS50111"/>
    </source>
</evidence>
<dbReference type="RefSeq" id="WP_058021879.1">
    <property type="nucleotide sequence ID" value="NZ_CP013189.1"/>
</dbReference>
<dbReference type="CDD" id="cd11386">
    <property type="entry name" value="MCP_signal"/>
    <property type="match status" value="1"/>
</dbReference>
<evidence type="ECO:0000313" key="17">
    <source>
        <dbReference type="Proteomes" id="UP000065641"/>
    </source>
</evidence>
<evidence type="ECO:0000256" key="6">
    <source>
        <dbReference type="ARBA" id="ARBA00022692"/>
    </source>
</evidence>
<dbReference type="InterPro" id="IPR001610">
    <property type="entry name" value="PAC"/>
</dbReference>
<accession>A0A0S2KDQ8</accession>
<dbReference type="InterPro" id="IPR013655">
    <property type="entry name" value="PAS_fold_3"/>
</dbReference>
<dbReference type="PANTHER" id="PTHR32089:SF74">
    <property type="entry name" value="METHYL-ACCEPTING CHEMOTAXIS PROTEIN AER"/>
    <property type="match status" value="1"/>
</dbReference>
<keyword evidence="8 12" id="KW-0472">Membrane</keyword>
<feature type="domain" description="Methyl-accepting transducer" evidence="13">
    <location>
        <begin position="242"/>
        <end position="478"/>
    </location>
</feature>
<dbReference type="EMBL" id="CP013189">
    <property type="protein sequence ID" value="ALO46442.1"/>
    <property type="molecule type" value="Genomic_DNA"/>
</dbReference>
<evidence type="ECO:0000256" key="4">
    <source>
        <dbReference type="ARBA" id="ARBA00022500"/>
    </source>
</evidence>
<dbReference type="PRINTS" id="PR00260">
    <property type="entry name" value="CHEMTRNSDUCR"/>
</dbReference>
<dbReference type="InterPro" id="IPR035965">
    <property type="entry name" value="PAS-like_dom_sf"/>
</dbReference>
<evidence type="ECO:0000313" key="16">
    <source>
        <dbReference type="EMBL" id="ALO46442.1"/>
    </source>
</evidence>
<comment type="similarity">
    <text evidence="10">Belongs to the methyl-accepting chemotaxis (MCP) protein family.</text>
</comment>
<dbReference type="PROSITE" id="PS50112">
    <property type="entry name" value="PAS"/>
    <property type="match status" value="1"/>
</dbReference>